<evidence type="ECO:0000256" key="1">
    <source>
        <dbReference type="SAM" id="MobiDB-lite"/>
    </source>
</evidence>
<feature type="compositionally biased region" description="Basic and acidic residues" evidence="1">
    <location>
        <begin position="618"/>
        <end position="627"/>
    </location>
</feature>
<feature type="region of interest" description="Disordered" evidence="1">
    <location>
        <begin position="111"/>
        <end position="132"/>
    </location>
</feature>
<evidence type="ECO:0000313" key="3">
    <source>
        <dbReference type="Proteomes" id="UP000095751"/>
    </source>
</evidence>
<dbReference type="AlphaFoldDB" id="A0A1E7EL38"/>
<dbReference type="Proteomes" id="UP000095751">
    <property type="component" value="Unassembled WGS sequence"/>
</dbReference>
<feature type="region of interest" description="Disordered" evidence="1">
    <location>
        <begin position="587"/>
        <end position="627"/>
    </location>
</feature>
<reference evidence="2 3" key="1">
    <citation type="submission" date="2016-09" db="EMBL/GenBank/DDBJ databases">
        <title>Extensive genetic diversity and differential bi-allelic expression allows diatom success in the polar Southern Ocean.</title>
        <authorList>
            <consortium name="DOE Joint Genome Institute"/>
            <person name="Mock T."/>
            <person name="Otillar R.P."/>
            <person name="Strauss J."/>
            <person name="Dupont C."/>
            <person name="Frickenhaus S."/>
            <person name="Maumus F."/>
            <person name="Mcmullan M."/>
            <person name="Sanges R."/>
            <person name="Schmutz J."/>
            <person name="Toseland A."/>
            <person name="Valas R."/>
            <person name="Veluchamy A."/>
            <person name="Ward B.J."/>
            <person name="Allen A."/>
            <person name="Barry K."/>
            <person name="Falciatore A."/>
            <person name="Ferrante M."/>
            <person name="Fortunato A.E."/>
            <person name="Gloeckner G."/>
            <person name="Gruber A."/>
            <person name="Hipkin R."/>
            <person name="Janech M."/>
            <person name="Kroth P."/>
            <person name="Leese F."/>
            <person name="Lindquist E."/>
            <person name="Lyon B.R."/>
            <person name="Martin J."/>
            <person name="Mayer C."/>
            <person name="Parker M."/>
            <person name="Quesneville H."/>
            <person name="Raymond J."/>
            <person name="Uhlig C."/>
            <person name="Valentin K.U."/>
            <person name="Worden A.Z."/>
            <person name="Armbrust E.V."/>
            <person name="Bowler C."/>
            <person name="Green B."/>
            <person name="Moulton V."/>
            <person name="Van Oosterhout C."/>
            <person name="Grigoriev I."/>
        </authorList>
    </citation>
    <scope>NUCLEOTIDE SEQUENCE [LARGE SCALE GENOMIC DNA]</scope>
    <source>
        <strain evidence="2 3">CCMP1102</strain>
    </source>
</reference>
<name>A0A1E7EL38_9STRA</name>
<dbReference type="KEGG" id="fcy:FRACYDRAFT_254169"/>
<feature type="compositionally biased region" description="Low complexity" evidence="1">
    <location>
        <begin position="592"/>
        <end position="606"/>
    </location>
</feature>
<dbReference type="EMBL" id="KV784405">
    <property type="protein sequence ID" value="OEU06618.1"/>
    <property type="molecule type" value="Genomic_DNA"/>
</dbReference>
<accession>A0A1E7EL38</accession>
<feature type="compositionally biased region" description="Basic and acidic residues" evidence="1">
    <location>
        <begin position="539"/>
        <end position="551"/>
    </location>
</feature>
<protein>
    <submittedName>
        <fullName evidence="2">Uncharacterized protein</fullName>
    </submittedName>
</protein>
<feature type="compositionally biased region" description="Low complexity" evidence="1">
    <location>
        <begin position="286"/>
        <end position="314"/>
    </location>
</feature>
<feature type="region of interest" description="Disordered" evidence="1">
    <location>
        <begin position="523"/>
        <end position="562"/>
    </location>
</feature>
<organism evidence="2 3">
    <name type="scientific">Fragilariopsis cylindrus CCMP1102</name>
    <dbReference type="NCBI Taxonomy" id="635003"/>
    <lineage>
        <taxon>Eukaryota</taxon>
        <taxon>Sar</taxon>
        <taxon>Stramenopiles</taxon>
        <taxon>Ochrophyta</taxon>
        <taxon>Bacillariophyta</taxon>
        <taxon>Bacillariophyceae</taxon>
        <taxon>Bacillariophycidae</taxon>
        <taxon>Bacillariales</taxon>
        <taxon>Bacillariaceae</taxon>
        <taxon>Fragilariopsis</taxon>
    </lineage>
</organism>
<sequence>MVHVDNRDFDVQSMSVSLSGNSMSDRFRMMQSMSQAARKREKKNTMKPIRQDNRDFAVQSVYVSLSGNSMSDRCRMMQSMSQVAHNDAHRVSRGNSGGSNQYAMSQSLNSFRSRGDVTRSHSDSMREMPHSPYGIRSRREVSRVHSDSMREMMPQAQQASPYGIRNARRVVSRTNSDSMLRIPISFNGFRNRRGVTRTSIDNVEEMAQSLYSARNRRGVSRTSSSNMEEMAQSLYGNTHNKRGVSHTKSDDIQSMSQSRNGIRYRGITRMSQALDLTTTQGKRRASSYISRRSNSNNAMMPRRSSSSNSNNAMSGSLNGFTPSTNQEGIGEYTNQQRNRARVQDDGLSRSLHDVRDRSSQYRGMTRMDDDNYGNKNEPEVNAAIQQDQELIKLSSSSFGNGNSNLCTNDDSAPHMANFPEKYGAAVTKDNKLFVQQHNHIRTITTTAATTTETETKQQQQQDSLIDANMINESMKVLMESMKRSAASRKIVKQFKSPFATASDDKTPSSSLSNSTSILLSSNTAQHLDVKSKRNSTGRCKQEKPQLLEKSRGSSYGNLNPFSFDTTTTTTTTTRWHSPTPFTAFTTSEAVHPSDPSPSNNNNFFSNQLHQHPCFPSHNNDDLTNNDRENDVNVDDDIVSFSSATSSNSWSWPIAEAATSAN</sequence>
<gene>
    <name evidence="2" type="ORF">FRACYDRAFT_254169</name>
</gene>
<dbReference type="InParanoid" id="A0A1E7EL38"/>
<evidence type="ECO:0000313" key="2">
    <source>
        <dbReference type="EMBL" id="OEU06618.1"/>
    </source>
</evidence>
<feature type="compositionally biased region" description="Polar residues" evidence="1">
    <location>
        <begin position="552"/>
        <end position="562"/>
    </location>
</feature>
<feature type="compositionally biased region" description="Basic and acidic residues" evidence="1">
    <location>
        <begin position="113"/>
        <end position="129"/>
    </location>
</feature>
<feature type="region of interest" description="Disordered" evidence="1">
    <location>
        <begin position="276"/>
        <end position="357"/>
    </location>
</feature>
<keyword evidence="3" id="KW-1185">Reference proteome</keyword>
<proteinExistence type="predicted"/>
<feature type="compositionally biased region" description="Basic and acidic residues" evidence="1">
    <location>
        <begin position="341"/>
        <end position="357"/>
    </location>
</feature>
<feature type="compositionally biased region" description="Polar residues" evidence="1">
    <location>
        <begin position="315"/>
        <end position="337"/>
    </location>
</feature>